<name>A0A811UKE9_CERCA</name>
<dbReference type="AlphaFoldDB" id="A0A811UKE9"/>
<accession>A0A811UKE9</accession>
<sequence>MNIVYGPDSVNERVSQKWFARFRTGNFDVKDAPGFAVCLVGLARNHLLRAATLWLNAQFGRLLPTNGPLEGSTQKRPSLINRGRIVFHQDNAPGAPNAPT</sequence>
<evidence type="ECO:0000313" key="2">
    <source>
        <dbReference type="Proteomes" id="UP000606786"/>
    </source>
</evidence>
<organism evidence="1 2">
    <name type="scientific">Ceratitis capitata</name>
    <name type="common">Mediterranean fruit fly</name>
    <name type="synonym">Tephritis capitata</name>
    <dbReference type="NCBI Taxonomy" id="7213"/>
    <lineage>
        <taxon>Eukaryota</taxon>
        <taxon>Metazoa</taxon>
        <taxon>Ecdysozoa</taxon>
        <taxon>Arthropoda</taxon>
        <taxon>Hexapoda</taxon>
        <taxon>Insecta</taxon>
        <taxon>Pterygota</taxon>
        <taxon>Neoptera</taxon>
        <taxon>Endopterygota</taxon>
        <taxon>Diptera</taxon>
        <taxon>Brachycera</taxon>
        <taxon>Muscomorpha</taxon>
        <taxon>Tephritoidea</taxon>
        <taxon>Tephritidae</taxon>
        <taxon>Ceratitis</taxon>
        <taxon>Ceratitis</taxon>
    </lineage>
</organism>
<proteinExistence type="predicted"/>
<dbReference type="Proteomes" id="UP000606786">
    <property type="component" value="Unassembled WGS sequence"/>
</dbReference>
<gene>
    <name evidence="1" type="ORF">CCAP1982_LOCUS8034</name>
</gene>
<comment type="caution">
    <text evidence="1">The sequence shown here is derived from an EMBL/GenBank/DDBJ whole genome shotgun (WGS) entry which is preliminary data.</text>
</comment>
<dbReference type="EMBL" id="CAJHJT010000012">
    <property type="protein sequence ID" value="CAD6999509.1"/>
    <property type="molecule type" value="Genomic_DNA"/>
</dbReference>
<keyword evidence="2" id="KW-1185">Reference proteome</keyword>
<evidence type="ECO:0000313" key="1">
    <source>
        <dbReference type="EMBL" id="CAD6999509.1"/>
    </source>
</evidence>
<protein>
    <submittedName>
        <fullName evidence="1">(Mediterranean fruit fly) hypothetical protein</fullName>
    </submittedName>
</protein>
<reference evidence="1" key="1">
    <citation type="submission" date="2020-11" db="EMBL/GenBank/DDBJ databases">
        <authorList>
            <person name="Whitehead M."/>
        </authorList>
    </citation>
    <scope>NUCLEOTIDE SEQUENCE</scope>
    <source>
        <strain evidence="1">EGII</strain>
    </source>
</reference>